<evidence type="ECO:0000313" key="1">
    <source>
        <dbReference type="EMBL" id="PVZ64994.1"/>
    </source>
</evidence>
<name>A0A2V1GRH0_9GAMM</name>
<protein>
    <submittedName>
        <fullName evidence="1">Uncharacterized protein</fullName>
    </submittedName>
</protein>
<proteinExistence type="predicted"/>
<reference evidence="1 2" key="1">
    <citation type="submission" date="2018-04" db="EMBL/GenBank/DDBJ databases">
        <title>Thalassorhabdus spongiae gen. nov., sp. nov., isolated from a marine sponge in South-West Iceland.</title>
        <authorList>
            <person name="Knobloch S."/>
            <person name="Daussin A."/>
            <person name="Johannsson R."/>
            <person name="Marteinsson V.T."/>
        </authorList>
    </citation>
    <scope>NUCLEOTIDE SEQUENCE [LARGE SCALE GENOMIC DNA]</scope>
    <source>
        <strain evidence="1 2">Hp12</strain>
    </source>
</reference>
<organism evidence="1 2">
    <name type="scientific">Pelagibaculum spongiae</name>
    <dbReference type="NCBI Taxonomy" id="2080658"/>
    <lineage>
        <taxon>Bacteria</taxon>
        <taxon>Pseudomonadati</taxon>
        <taxon>Pseudomonadota</taxon>
        <taxon>Gammaproteobacteria</taxon>
        <taxon>Oceanospirillales</taxon>
        <taxon>Pelagibaculum</taxon>
    </lineage>
</organism>
<accession>A0A2V1GRH0</accession>
<dbReference type="AlphaFoldDB" id="A0A2V1GRH0"/>
<gene>
    <name evidence="1" type="ORF">DC094_19230</name>
</gene>
<sequence>MQFGIFQECNVQTSVTLADTTIAKERNHVDCFVRNKTESKWNDFFKTFSVNRYDFAVTTVKK</sequence>
<keyword evidence="2" id="KW-1185">Reference proteome</keyword>
<evidence type="ECO:0000313" key="2">
    <source>
        <dbReference type="Proteomes" id="UP000244906"/>
    </source>
</evidence>
<dbReference type="Proteomes" id="UP000244906">
    <property type="component" value="Unassembled WGS sequence"/>
</dbReference>
<dbReference type="EMBL" id="QDDL01000011">
    <property type="protein sequence ID" value="PVZ64994.1"/>
    <property type="molecule type" value="Genomic_DNA"/>
</dbReference>
<comment type="caution">
    <text evidence="1">The sequence shown here is derived from an EMBL/GenBank/DDBJ whole genome shotgun (WGS) entry which is preliminary data.</text>
</comment>